<dbReference type="AlphaFoldDB" id="U4KY91"/>
<dbReference type="STRING" id="1076935.U4KY91"/>
<keyword evidence="3" id="KW-1185">Reference proteome</keyword>
<organism evidence="2 3">
    <name type="scientific">Pyronema omphalodes (strain CBS 100304)</name>
    <name type="common">Pyronema confluens</name>
    <dbReference type="NCBI Taxonomy" id="1076935"/>
    <lineage>
        <taxon>Eukaryota</taxon>
        <taxon>Fungi</taxon>
        <taxon>Dikarya</taxon>
        <taxon>Ascomycota</taxon>
        <taxon>Pezizomycotina</taxon>
        <taxon>Pezizomycetes</taxon>
        <taxon>Pezizales</taxon>
        <taxon>Pyronemataceae</taxon>
        <taxon>Pyronema</taxon>
    </lineage>
</organism>
<proteinExistence type="predicted"/>
<protein>
    <submittedName>
        <fullName evidence="2">Uncharacterized protein</fullName>
    </submittedName>
</protein>
<accession>U4KY91</accession>
<dbReference type="Proteomes" id="UP000018144">
    <property type="component" value="Unassembled WGS sequence"/>
</dbReference>
<feature type="transmembrane region" description="Helical" evidence="1">
    <location>
        <begin position="65"/>
        <end position="89"/>
    </location>
</feature>
<dbReference type="PANTHER" id="PTHR42069">
    <property type="entry name" value="HYPHAL ANASTAMOSIS-8 PROTEIN"/>
    <property type="match status" value="1"/>
</dbReference>
<feature type="transmembrane region" description="Helical" evidence="1">
    <location>
        <begin position="109"/>
        <end position="135"/>
    </location>
</feature>
<reference evidence="2 3" key="1">
    <citation type="journal article" date="2013" name="PLoS Genet.">
        <title>The genome and development-dependent transcriptomes of Pyronema confluens: a window into fungal evolution.</title>
        <authorList>
            <person name="Traeger S."/>
            <person name="Altegoer F."/>
            <person name="Freitag M."/>
            <person name="Gabaldon T."/>
            <person name="Kempken F."/>
            <person name="Kumar A."/>
            <person name="Marcet-Houben M."/>
            <person name="Poggeler S."/>
            <person name="Stajich J.E."/>
            <person name="Nowrousian M."/>
        </authorList>
    </citation>
    <scope>NUCLEOTIDE SEQUENCE [LARGE SCALE GENOMIC DNA]</scope>
    <source>
        <strain evidence="3">CBS 100304</strain>
        <tissue evidence="2">Vegetative mycelium</tissue>
    </source>
</reference>
<name>U4KY91_PYROM</name>
<feature type="transmembrane region" description="Helical" evidence="1">
    <location>
        <begin position="147"/>
        <end position="171"/>
    </location>
</feature>
<gene>
    <name evidence="2" type="ORF">PCON_06528</name>
</gene>
<evidence type="ECO:0000313" key="2">
    <source>
        <dbReference type="EMBL" id="CCX06941.1"/>
    </source>
</evidence>
<evidence type="ECO:0000256" key="1">
    <source>
        <dbReference type="SAM" id="Phobius"/>
    </source>
</evidence>
<feature type="transmembrane region" description="Helical" evidence="1">
    <location>
        <begin position="214"/>
        <end position="236"/>
    </location>
</feature>
<keyword evidence="1" id="KW-1133">Transmembrane helix</keyword>
<keyword evidence="1" id="KW-0472">Membrane</keyword>
<dbReference type="OrthoDB" id="5301470at2759"/>
<dbReference type="PANTHER" id="PTHR42069:SF1">
    <property type="entry name" value="MARVEL DOMAIN-CONTAINING PROTEIN"/>
    <property type="match status" value="1"/>
</dbReference>
<dbReference type="OMA" id="TWIAACI"/>
<dbReference type="EMBL" id="HF935323">
    <property type="protein sequence ID" value="CCX06941.1"/>
    <property type="molecule type" value="Genomic_DNA"/>
</dbReference>
<sequence length="266" mass="30264">MAVMDPTGGLRDIRSLNTAYAPIPRDPECQDEDWNTQSHRGALPLPVMSQKVSYTKQKALHRSRLVFRIISLVASGTALGSFGDVVWSYMKTRDARSHHGNEKIWPDDIAHFSCVYMMISAAVITFVVDFGWFVASIKPEVRQLQGNMLKAICGAVEAVCLALMITGVAFLEKAQRDKKEKWLGWVCEAKTLHSDEASKVDFPFLCGEVKAARVAMYMTLAVQVILVLTVIIDFFYRPGYSKFVLSKEYRMRQPWEKFLNLFRRQK</sequence>
<keyword evidence="1" id="KW-0812">Transmembrane</keyword>
<evidence type="ECO:0000313" key="3">
    <source>
        <dbReference type="Proteomes" id="UP000018144"/>
    </source>
</evidence>